<comment type="caution">
    <text evidence="4">The sequence shown here is derived from an EMBL/GenBank/DDBJ whole genome shotgun (WGS) entry which is preliminary data.</text>
</comment>
<dbReference type="AlphaFoldDB" id="W9VY71"/>
<name>W9VY71_9EURO</name>
<dbReference type="CDD" id="cd00118">
    <property type="entry name" value="LysM"/>
    <property type="match status" value="3"/>
</dbReference>
<dbReference type="Pfam" id="PF01476">
    <property type="entry name" value="LysM"/>
    <property type="match status" value="3"/>
</dbReference>
<dbReference type="InterPro" id="IPR018392">
    <property type="entry name" value="LysM"/>
</dbReference>
<dbReference type="SUPFAM" id="SSF54106">
    <property type="entry name" value="LysM domain"/>
    <property type="match status" value="1"/>
</dbReference>
<feature type="chain" id="PRO_5004930667" description="LysM domain-containing protein" evidence="2">
    <location>
        <begin position="27"/>
        <end position="586"/>
    </location>
</feature>
<dbReference type="Gene3D" id="3.10.350.10">
    <property type="entry name" value="LysM domain"/>
    <property type="match status" value="3"/>
</dbReference>
<dbReference type="VEuPathDB" id="FungiDB:A1O7_04781"/>
<keyword evidence="5" id="KW-1185">Reference proteome</keyword>
<feature type="signal peptide" evidence="2">
    <location>
        <begin position="1"/>
        <end position="26"/>
    </location>
</feature>
<dbReference type="STRING" id="1182544.W9VY71"/>
<organism evidence="4 5">
    <name type="scientific">Cladophialophora yegresii CBS 114405</name>
    <dbReference type="NCBI Taxonomy" id="1182544"/>
    <lineage>
        <taxon>Eukaryota</taxon>
        <taxon>Fungi</taxon>
        <taxon>Dikarya</taxon>
        <taxon>Ascomycota</taxon>
        <taxon>Pezizomycotina</taxon>
        <taxon>Eurotiomycetes</taxon>
        <taxon>Chaetothyriomycetidae</taxon>
        <taxon>Chaetothyriales</taxon>
        <taxon>Herpotrichiellaceae</taxon>
        <taxon>Cladophialophora</taxon>
    </lineage>
</organism>
<sequence length="586" mass="60325">MARLSDLARALALVALPCLSIGAVLTVDPIPGRHDSLPPTGSMPEIGMSAIQSTITSTTFITMISVSSSSSYPLPTEQSGSIPPYPIPVNATEIGSDPTTTGAPLPLCSGPPPTYTVAHLDTVEKIAAKFNITTDALEAANPGRVLFWDLMEESMELVIPPAACSPSGAPGDFATATSRPPVASTSITSLYNSSDQSSSQPTTAGPVTAWTVASGDSGSVIASKANVLFIAISSANPSVTWTALSVGQTLVIPPPPTVTSSPPLISNPMTSLSNSSAQSTSQPTPTGPVTAWTVASRDSGGIIASKANVPFFAISSANPSVTWTSLSVGQTLVIPPSPTALAQVTGSLAVTSFDSNDGKGPPEVMYTEYNGDGSSAQGWPAMSDWLSFNAQWNIIATSIGQRCGDGVPLNIVTETNDLKVAILTVASETYIDPRFVLATVMQESNGCVRVQTTSLANPNPGVLQSYNGNGTCNHNGTFDTPCPPSMIHRMIMDGVAAPIDGVTIVSALNQAVAEVDGVEAEPAQAYYRAARFYNSGPASLPPETDGDLGSNITAATRCYASDIANRLRGWSNGGAGRSPCTLDAKD</sequence>
<protein>
    <recommendedName>
        <fullName evidence="3">LysM domain-containing protein</fullName>
    </recommendedName>
</protein>
<evidence type="ECO:0000313" key="4">
    <source>
        <dbReference type="EMBL" id="EXJ60628.1"/>
    </source>
</evidence>
<dbReference type="SMART" id="SM00257">
    <property type="entry name" value="LysM"/>
    <property type="match status" value="3"/>
</dbReference>
<evidence type="ECO:0000256" key="2">
    <source>
        <dbReference type="SAM" id="SignalP"/>
    </source>
</evidence>
<keyword evidence="2" id="KW-0732">Signal</keyword>
<dbReference type="PROSITE" id="PS51782">
    <property type="entry name" value="LYSM"/>
    <property type="match status" value="3"/>
</dbReference>
<dbReference type="EMBL" id="AMGW01000003">
    <property type="protein sequence ID" value="EXJ60628.1"/>
    <property type="molecule type" value="Genomic_DNA"/>
</dbReference>
<dbReference type="HOGENOM" id="CLU_042545_0_0_1"/>
<evidence type="ECO:0000256" key="1">
    <source>
        <dbReference type="SAM" id="MobiDB-lite"/>
    </source>
</evidence>
<feature type="region of interest" description="Disordered" evidence="1">
    <location>
        <begin position="266"/>
        <end position="288"/>
    </location>
</feature>
<dbReference type="Proteomes" id="UP000019473">
    <property type="component" value="Unassembled WGS sequence"/>
</dbReference>
<dbReference type="GeneID" id="19179366"/>
<dbReference type="InterPro" id="IPR036779">
    <property type="entry name" value="LysM_dom_sf"/>
</dbReference>
<proteinExistence type="predicted"/>
<dbReference type="eggNOG" id="ENOG502S6CI">
    <property type="taxonomic scope" value="Eukaryota"/>
</dbReference>
<feature type="domain" description="LysM" evidence="3">
    <location>
        <begin position="208"/>
        <end position="252"/>
    </location>
</feature>
<evidence type="ECO:0000259" key="3">
    <source>
        <dbReference type="PROSITE" id="PS51782"/>
    </source>
</evidence>
<gene>
    <name evidence="4" type="ORF">A1O7_04781</name>
</gene>
<reference evidence="4 5" key="1">
    <citation type="submission" date="2013-03" db="EMBL/GenBank/DDBJ databases">
        <title>The Genome Sequence of Cladophialophora yegresii CBS 114405.</title>
        <authorList>
            <consortium name="The Broad Institute Genomics Platform"/>
            <person name="Cuomo C."/>
            <person name="de Hoog S."/>
            <person name="Gorbushina A."/>
            <person name="Walker B."/>
            <person name="Young S.K."/>
            <person name="Zeng Q."/>
            <person name="Gargeya S."/>
            <person name="Fitzgerald M."/>
            <person name="Haas B."/>
            <person name="Abouelleil A."/>
            <person name="Allen A.W."/>
            <person name="Alvarado L."/>
            <person name="Arachchi H.M."/>
            <person name="Berlin A.M."/>
            <person name="Chapman S.B."/>
            <person name="Gainer-Dewar J."/>
            <person name="Goldberg J."/>
            <person name="Griggs A."/>
            <person name="Gujja S."/>
            <person name="Hansen M."/>
            <person name="Howarth C."/>
            <person name="Imamovic A."/>
            <person name="Ireland A."/>
            <person name="Larimer J."/>
            <person name="McCowan C."/>
            <person name="Murphy C."/>
            <person name="Pearson M."/>
            <person name="Poon T.W."/>
            <person name="Priest M."/>
            <person name="Roberts A."/>
            <person name="Saif S."/>
            <person name="Shea T."/>
            <person name="Sisk P."/>
            <person name="Sykes S."/>
            <person name="Wortman J."/>
            <person name="Nusbaum C."/>
            <person name="Birren B."/>
        </authorList>
    </citation>
    <scope>NUCLEOTIDE SEQUENCE [LARGE SCALE GENOMIC DNA]</scope>
    <source>
        <strain evidence="4 5">CBS 114405</strain>
    </source>
</reference>
<feature type="domain" description="LysM" evidence="3">
    <location>
        <begin position="113"/>
        <end position="159"/>
    </location>
</feature>
<accession>W9VY71</accession>
<feature type="region of interest" description="Disordered" evidence="1">
    <location>
        <begin position="186"/>
        <end position="205"/>
    </location>
</feature>
<dbReference type="OrthoDB" id="1193027at2759"/>
<evidence type="ECO:0000313" key="5">
    <source>
        <dbReference type="Proteomes" id="UP000019473"/>
    </source>
</evidence>
<feature type="domain" description="LysM" evidence="3">
    <location>
        <begin position="290"/>
        <end position="334"/>
    </location>
</feature>
<dbReference type="RefSeq" id="XP_007756981.1">
    <property type="nucleotide sequence ID" value="XM_007758791.1"/>
</dbReference>